<evidence type="ECO:0000256" key="4">
    <source>
        <dbReference type="ARBA" id="ARBA00023163"/>
    </source>
</evidence>
<dbReference type="InterPro" id="IPR007219">
    <property type="entry name" value="XnlR_reg_dom"/>
</dbReference>
<evidence type="ECO:0000259" key="6">
    <source>
        <dbReference type="PROSITE" id="PS50048"/>
    </source>
</evidence>
<reference evidence="8" key="1">
    <citation type="submission" date="2024-04" db="EMBL/GenBank/DDBJ databases">
        <authorList>
            <person name="Shaw F."/>
            <person name="Minotto A."/>
        </authorList>
    </citation>
    <scope>NUCLEOTIDE SEQUENCE [LARGE SCALE GENOMIC DNA]</scope>
</reference>
<gene>
    <name evidence="7" type="ORF">GFSPODELE1_LOCUS9834</name>
</gene>
<evidence type="ECO:0000256" key="5">
    <source>
        <dbReference type="ARBA" id="ARBA00023242"/>
    </source>
</evidence>
<dbReference type="PROSITE" id="PS00463">
    <property type="entry name" value="ZN2_CY6_FUNGAL_1"/>
    <property type="match status" value="1"/>
</dbReference>
<evidence type="ECO:0000256" key="1">
    <source>
        <dbReference type="ARBA" id="ARBA00004123"/>
    </source>
</evidence>
<evidence type="ECO:0000256" key="3">
    <source>
        <dbReference type="ARBA" id="ARBA00023015"/>
    </source>
</evidence>
<name>A0ABP1E4V9_9APHY</name>
<dbReference type="CDD" id="cd00067">
    <property type="entry name" value="GAL4"/>
    <property type="match status" value="1"/>
</dbReference>
<dbReference type="CDD" id="cd12148">
    <property type="entry name" value="fungal_TF_MHR"/>
    <property type="match status" value="1"/>
</dbReference>
<keyword evidence="8" id="KW-1185">Reference proteome</keyword>
<dbReference type="Pfam" id="PF00172">
    <property type="entry name" value="Zn_clus"/>
    <property type="match status" value="1"/>
</dbReference>
<dbReference type="PANTHER" id="PTHR47338">
    <property type="entry name" value="ZN(II)2CYS6 TRANSCRIPTION FACTOR (EUROFUNG)-RELATED"/>
    <property type="match status" value="1"/>
</dbReference>
<dbReference type="Pfam" id="PF04082">
    <property type="entry name" value="Fungal_trans"/>
    <property type="match status" value="1"/>
</dbReference>
<comment type="subcellular location">
    <subcellularLocation>
        <location evidence="1">Nucleus</location>
    </subcellularLocation>
</comment>
<keyword evidence="2" id="KW-0479">Metal-binding</keyword>
<keyword evidence="5" id="KW-0539">Nucleus</keyword>
<keyword evidence="3" id="KW-0805">Transcription regulation</keyword>
<dbReference type="Gene3D" id="4.10.240.10">
    <property type="entry name" value="Zn(2)-C6 fungal-type DNA-binding domain"/>
    <property type="match status" value="1"/>
</dbReference>
<evidence type="ECO:0000313" key="8">
    <source>
        <dbReference type="Proteomes" id="UP001497453"/>
    </source>
</evidence>
<dbReference type="InterPro" id="IPR036864">
    <property type="entry name" value="Zn2-C6_fun-type_DNA-bd_sf"/>
</dbReference>
<dbReference type="SUPFAM" id="SSF57701">
    <property type="entry name" value="Zn2/Cys6 DNA-binding domain"/>
    <property type="match status" value="1"/>
</dbReference>
<dbReference type="InterPro" id="IPR001138">
    <property type="entry name" value="Zn2Cys6_DnaBD"/>
</dbReference>
<keyword evidence="4" id="KW-0804">Transcription</keyword>
<evidence type="ECO:0000313" key="7">
    <source>
        <dbReference type="EMBL" id="CAL1714577.1"/>
    </source>
</evidence>
<feature type="domain" description="Zn(2)-C6 fungal-type" evidence="6">
    <location>
        <begin position="14"/>
        <end position="46"/>
    </location>
</feature>
<proteinExistence type="predicted"/>
<dbReference type="InterPro" id="IPR050815">
    <property type="entry name" value="TF_fung"/>
</dbReference>
<organism evidence="7 8">
    <name type="scientific">Somion occarium</name>
    <dbReference type="NCBI Taxonomy" id="3059160"/>
    <lineage>
        <taxon>Eukaryota</taxon>
        <taxon>Fungi</taxon>
        <taxon>Dikarya</taxon>
        <taxon>Basidiomycota</taxon>
        <taxon>Agaricomycotina</taxon>
        <taxon>Agaricomycetes</taxon>
        <taxon>Polyporales</taxon>
        <taxon>Cerrenaceae</taxon>
        <taxon>Somion</taxon>
    </lineage>
</organism>
<evidence type="ECO:0000256" key="2">
    <source>
        <dbReference type="ARBA" id="ARBA00022723"/>
    </source>
</evidence>
<protein>
    <recommendedName>
        <fullName evidence="6">Zn(2)-C6 fungal-type domain-containing protein</fullName>
    </recommendedName>
</protein>
<accession>A0ABP1E4V9</accession>
<dbReference type="EMBL" id="OZ037951">
    <property type="protein sequence ID" value="CAL1714577.1"/>
    <property type="molecule type" value="Genomic_DNA"/>
</dbReference>
<sequence length="470" mass="52833">MSAEYPAHLPRGKACVPCRRRKMKCDGNKPKCNQCLRFSRSEECEYNEVAVPSTARVLEQHIARLQSRIQELEQDDPSLVKLHNPYHRAPVASPPPAVQEWWQIPEPPPRVAQFLVNQFLPHAAKFGFFFQASRFVASMFNPTVSKPRPPTVLRNAVYLWGISLSRDRQYTAREALFLSRALSSIHAALSSAQPQDTLYVLQAEILLAYYFFHNSRLIEGKFHSGAAVSLVIMCGLHKQGGGSSAPTTDMSMSPLGFTLPPPRDALEEGERIHAWWTTFILDKCWVVALGSPSTITEDDNSSTRIDTPWPLELEAYGQQPRSRNSHTIRTFIQGLLTGSGKRDASFFATYAKAAALYERTTRYATLWEKDITSHQADFNELDACIERFKQTLPSPERVNPDTTHTLLVMHSLGHCATIQLHTRFVGQSSTSRSRCLTAANAIVRLTQILPVRQLPCINPIMAVRFPCFGL</sequence>
<dbReference type="PANTHER" id="PTHR47338:SF29">
    <property type="entry name" value="ZN(2)-C6 FUNGAL-TYPE DOMAIN-CONTAINING PROTEIN"/>
    <property type="match status" value="1"/>
</dbReference>
<dbReference type="SMART" id="SM00066">
    <property type="entry name" value="GAL4"/>
    <property type="match status" value="1"/>
</dbReference>
<dbReference type="Proteomes" id="UP001497453">
    <property type="component" value="Chromosome 8"/>
</dbReference>
<dbReference type="PROSITE" id="PS50048">
    <property type="entry name" value="ZN2_CY6_FUNGAL_2"/>
    <property type="match status" value="1"/>
</dbReference>